<dbReference type="EMBL" id="JAUSQZ010000001">
    <property type="protein sequence ID" value="MDP9829901.1"/>
    <property type="molecule type" value="Genomic_DNA"/>
</dbReference>
<keyword evidence="1" id="KW-0812">Transmembrane</keyword>
<feature type="transmembrane region" description="Helical" evidence="1">
    <location>
        <begin position="12"/>
        <end position="33"/>
    </location>
</feature>
<proteinExistence type="predicted"/>
<name>A0ABT9PB27_9ACTN</name>
<evidence type="ECO:0000313" key="2">
    <source>
        <dbReference type="EMBL" id="MDP9829901.1"/>
    </source>
</evidence>
<sequence length="44" mass="4568">MSDDVKTTVQGPAAIAAIALWVIVSGALVYGIYETIQKVSALFG</sequence>
<comment type="caution">
    <text evidence="2">The sequence shown here is derived from an EMBL/GenBank/DDBJ whole genome shotgun (WGS) entry which is preliminary data.</text>
</comment>
<organism evidence="2 3">
    <name type="scientific">Kineosporia succinea</name>
    <dbReference type="NCBI Taxonomy" id="84632"/>
    <lineage>
        <taxon>Bacteria</taxon>
        <taxon>Bacillati</taxon>
        <taxon>Actinomycetota</taxon>
        <taxon>Actinomycetes</taxon>
        <taxon>Kineosporiales</taxon>
        <taxon>Kineosporiaceae</taxon>
        <taxon>Kineosporia</taxon>
    </lineage>
</organism>
<gene>
    <name evidence="2" type="ORF">J2S57_005650</name>
</gene>
<keyword evidence="3" id="KW-1185">Reference proteome</keyword>
<keyword evidence="1" id="KW-1133">Transmembrane helix</keyword>
<evidence type="ECO:0000313" key="3">
    <source>
        <dbReference type="Proteomes" id="UP001235712"/>
    </source>
</evidence>
<accession>A0ABT9PB27</accession>
<protein>
    <submittedName>
        <fullName evidence="2">Uncharacterized protein</fullName>
    </submittedName>
</protein>
<dbReference type="RefSeq" id="WP_307248567.1">
    <property type="nucleotide sequence ID" value="NZ_JAUSQZ010000001.1"/>
</dbReference>
<reference evidence="2 3" key="1">
    <citation type="submission" date="2023-07" db="EMBL/GenBank/DDBJ databases">
        <title>Sequencing the genomes of 1000 actinobacteria strains.</title>
        <authorList>
            <person name="Klenk H.-P."/>
        </authorList>
    </citation>
    <scope>NUCLEOTIDE SEQUENCE [LARGE SCALE GENOMIC DNA]</scope>
    <source>
        <strain evidence="2 3">DSM 44388</strain>
    </source>
</reference>
<evidence type="ECO:0000256" key="1">
    <source>
        <dbReference type="SAM" id="Phobius"/>
    </source>
</evidence>
<dbReference type="Proteomes" id="UP001235712">
    <property type="component" value="Unassembled WGS sequence"/>
</dbReference>
<keyword evidence="1" id="KW-0472">Membrane</keyword>